<name>A0ACC0BYP8_CATRO</name>
<dbReference type="EMBL" id="CM044702">
    <property type="protein sequence ID" value="KAI5677739.1"/>
    <property type="molecule type" value="Genomic_DNA"/>
</dbReference>
<keyword evidence="2" id="KW-1185">Reference proteome</keyword>
<accession>A0ACC0BYP8</accession>
<protein>
    <submittedName>
        <fullName evidence="1">Uncharacterized protein</fullName>
    </submittedName>
</protein>
<proteinExistence type="predicted"/>
<dbReference type="Proteomes" id="UP001060085">
    <property type="component" value="Linkage Group LG02"/>
</dbReference>
<reference evidence="2" key="1">
    <citation type="journal article" date="2023" name="Nat. Plants">
        <title>Single-cell RNA sequencing provides a high-resolution roadmap for understanding the multicellular compartmentation of specialized metabolism.</title>
        <authorList>
            <person name="Sun S."/>
            <person name="Shen X."/>
            <person name="Li Y."/>
            <person name="Li Y."/>
            <person name="Wang S."/>
            <person name="Li R."/>
            <person name="Zhang H."/>
            <person name="Shen G."/>
            <person name="Guo B."/>
            <person name="Wei J."/>
            <person name="Xu J."/>
            <person name="St-Pierre B."/>
            <person name="Chen S."/>
            <person name="Sun C."/>
        </authorList>
    </citation>
    <scope>NUCLEOTIDE SEQUENCE [LARGE SCALE GENOMIC DNA]</scope>
</reference>
<sequence length="123" mass="13702">MYGARRHIRRSGRRHIRTDCRGIVARGPASTAVVLGLSLSGRRRWASPSHSRTCMSYCISRRDSWSLIGKYQELKADAERLHIETGSPISTKKQLMFEVAATRAMSMVSSLLQSTGEAAATRH</sequence>
<evidence type="ECO:0000313" key="1">
    <source>
        <dbReference type="EMBL" id="KAI5677739.1"/>
    </source>
</evidence>
<organism evidence="1 2">
    <name type="scientific">Catharanthus roseus</name>
    <name type="common">Madagascar periwinkle</name>
    <name type="synonym">Vinca rosea</name>
    <dbReference type="NCBI Taxonomy" id="4058"/>
    <lineage>
        <taxon>Eukaryota</taxon>
        <taxon>Viridiplantae</taxon>
        <taxon>Streptophyta</taxon>
        <taxon>Embryophyta</taxon>
        <taxon>Tracheophyta</taxon>
        <taxon>Spermatophyta</taxon>
        <taxon>Magnoliopsida</taxon>
        <taxon>eudicotyledons</taxon>
        <taxon>Gunneridae</taxon>
        <taxon>Pentapetalae</taxon>
        <taxon>asterids</taxon>
        <taxon>lamiids</taxon>
        <taxon>Gentianales</taxon>
        <taxon>Apocynaceae</taxon>
        <taxon>Rauvolfioideae</taxon>
        <taxon>Vinceae</taxon>
        <taxon>Catharanthinae</taxon>
        <taxon>Catharanthus</taxon>
    </lineage>
</organism>
<gene>
    <name evidence="1" type="ORF">M9H77_08689</name>
</gene>
<evidence type="ECO:0000313" key="2">
    <source>
        <dbReference type="Proteomes" id="UP001060085"/>
    </source>
</evidence>
<comment type="caution">
    <text evidence="1">The sequence shown here is derived from an EMBL/GenBank/DDBJ whole genome shotgun (WGS) entry which is preliminary data.</text>
</comment>